<gene>
    <name evidence="3" type="ORF">TCE0_015f01476</name>
</gene>
<proteinExistence type="predicted"/>
<dbReference type="Pfam" id="PF24883">
    <property type="entry name" value="NPHP3_N"/>
    <property type="match status" value="1"/>
</dbReference>
<feature type="domain" description="Nephrocystin 3-like N-terminal" evidence="2">
    <location>
        <begin position="75"/>
        <end position="235"/>
    </location>
</feature>
<evidence type="ECO:0000313" key="4">
    <source>
        <dbReference type="Proteomes" id="UP000053095"/>
    </source>
</evidence>
<dbReference type="AlphaFoldDB" id="A0A6V8H0B8"/>
<organism evidence="3 4">
    <name type="scientific">Talaromyces pinophilus</name>
    <name type="common">Penicillium pinophilum</name>
    <dbReference type="NCBI Taxonomy" id="128442"/>
    <lineage>
        <taxon>Eukaryota</taxon>
        <taxon>Fungi</taxon>
        <taxon>Dikarya</taxon>
        <taxon>Ascomycota</taxon>
        <taxon>Pezizomycotina</taxon>
        <taxon>Eurotiomycetes</taxon>
        <taxon>Eurotiomycetidae</taxon>
        <taxon>Eurotiales</taxon>
        <taxon>Trichocomaceae</taxon>
        <taxon>Talaromyces</taxon>
        <taxon>Talaromyces sect. Talaromyces</taxon>
    </lineage>
</organism>
<evidence type="ECO:0000259" key="2">
    <source>
        <dbReference type="Pfam" id="PF24883"/>
    </source>
</evidence>
<dbReference type="Gene3D" id="3.40.50.300">
    <property type="entry name" value="P-loop containing nucleotide triphosphate hydrolases"/>
    <property type="match status" value="1"/>
</dbReference>
<evidence type="ECO:0000313" key="3">
    <source>
        <dbReference type="EMBL" id="GAM34109.1"/>
    </source>
</evidence>
<dbReference type="Proteomes" id="UP000053095">
    <property type="component" value="Unassembled WGS sequence"/>
</dbReference>
<keyword evidence="4" id="KW-1185">Reference proteome</keyword>
<dbReference type="SUPFAM" id="SSF52540">
    <property type="entry name" value="P-loop containing nucleoside triphosphate hydrolases"/>
    <property type="match status" value="1"/>
</dbReference>
<evidence type="ECO:0000256" key="1">
    <source>
        <dbReference type="ARBA" id="ARBA00022737"/>
    </source>
</evidence>
<sequence length="565" mass="64427">MPTAEPSIVQHFGNAEVANGGFLFQGVVTGDIHIDQHPPETLTLPQGVSDAAFNAANKQHLPLCLRDTRTEVLNQIRKWADGDGHERVYWLKGMAGTGKSTISLTIAREYYENSRLAASFFFSRGGGDLASAKRFAATIACQLAEISDQLRRPIGETMQANPHIDGLAIYDQWEKLVLQPLSKQANIITSRSPFLIVIDALDECESEDDISQLIQCLNNITRLKHARFRVFITSRPEQPINLGFGRIESLSRRDLILHDIEKSLVEHDLRLYYQDKLTHIGKRFHIDQELLSDENINYLVHKSQGLFIHAATACRFIQDGEELAGERLTLLISKDTPSVNSEEELDRMYTTVLTHSFKLSGKLNSEEMTRRKFLFHRVIGSIVVVYDALSISQWADILQEPRAEISKTLHQLHSIIDVPEQEDGVIRLLHPSFRDYIVNAKRCSHELYAIDMRKAHGGLFRCCLRILLAHLRRNPCDIRQPGMKARHISKIDIDINIPFSVQYASQYWIGHLQKGYIDSGDITDMEKFFQTKYLFWLENLALIGRLSYGVAMMMDLERLLEVESF</sequence>
<name>A0A6V8H0B8_TALPI</name>
<keyword evidence="1" id="KW-0677">Repeat</keyword>
<dbReference type="InterPro" id="IPR056884">
    <property type="entry name" value="NPHP3-like_N"/>
</dbReference>
<protein>
    <submittedName>
        <fullName evidence="3">WD repeat protein</fullName>
    </submittedName>
</protein>
<dbReference type="PANTHER" id="PTHR10039">
    <property type="entry name" value="AMELOGENIN"/>
    <property type="match status" value="1"/>
</dbReference>
<reference evidence="4" key="1">
    <citation type="journal article" date="2015" name="Genome Announc.">
        <title>Draft genome sequence of Talaromyces cellulolyticus strain Y-94, a source of lignocellulosic biomass-degrading enzymes.</title>
        <authorList>
            <person name="Fujii T."/>
            <person name="Koike H."/>
            <person name="Sawayama S."/>
            <person name="Yano S."/>
            <person name="Inoue H."/>
        </authorList>
    </citation>
    <scope>NUCLEOTIDE SEQUENCE [LARGE SCALE GENOMIC DNA]</scope>
    <source>
        <strain evidence="4">Y-94</strain>
    </source>
</reference>
<dbReference type="EMBL" id="DF933811">
    <property type="protein sequence ID" value="GAM34109.1"/>
    <property type="molecule type" value="Genomic_DNA"/>
</dbReference>
<comment type="caution">
    <text evidence="3">The sequence shown here is derived from an EMBL/GenBank/DDBJ whole genome shotgun (WGS) entry which is preliminary data.</text>
</comment>
<dbReference type="InterPro" id="IPR027417">
    <property type="entry name" value="P-loop_NTPase"/>
</dbReference>
<accession>A0A6V8H0B8</accession>